<organism evidence="1">
    <name type="scientific">marine sediment metagenome</name>
    <dbReference type="NCBI Taxonomy" id="412755"/>
    <lineage>
        <taxon>unclassified sequences</taxon>
        <taxon>metagenomes</taxon>
        <taxon>ecological metagenomes</taxon>
    </lineage>
</organism>
<protein>
    <submittedName>
        <fullName evidence="1">Uncharacterized protein</fullName>
    </submittedName>
</protein>
<proteinExistence type="predicted"/>
<comment type="caution">
    <text evidence="1">The sequence shown here is derived from an EMBL/GenBank/DDBJ whole genome shotgun (WGS) entry which is preliminary data.</text>
</comment>
<dbReference type="EMBL" id="LAZR01019616">
    <property type="protein sequence ID" value="KKL91880.1"/>
    <property type="molecule type" value="Genomic_DNA"/>
</dbReference>
<reference evidence="1" key="1">
    <citation type="journal article" date="2015" name="Nature">
        <title>Complex archaea that bridge the gap between prokaryotes and eukaryotes.</title>
        <authorList>
            <person name="Spang A."/>
            <person name="Saw J.H."/>
            <person name="Jorgensen S.L."/>
            <person name="Zaremba-Niedzwiedzka K."/>
            <person name="Martijn J."/>
            <person name="Lind A.E."/>
            <person name="van Eijk R."/>
            <person name="Schleper C."/>
            <person name="Guy L."/>
            <person name="Ettema T.J."/>
        </authorList>
    </citation>
    <scope>NUCLEOTIDE SEQUENCE</scope>
</reference>
<gene>
    <name evidence="1" type="ORF">LCGC14_1890330</name>
</gene>
<dbReference type="AlphaFoldDB" id="A0A0F9IDL8"/>
<sequence length="59" mass="6565">MPRYLLMCPVDEAEGTQTYSVEAVDEAEALELHNQGQSQFVDEEVLATKLGKPKVLLDD</sequence>
<name>A0A0F9IDL8_9ZZZZ</name>
<accession>A0A0F9IDL8</accession>
<evidence type="ECO:0000313" key="1">
    <source>
        <dbReference type="EMBL" id="KKL91880.1"/>
    </source>
</evidence>